<feature type="transmembrane region" description="Helical" evidence="1">
    <location>
        <begin position="75"/>
        <end position="97"/>
    </location>
</feature>
<reference evidence="3" key="3">
    <citation type="submission" date="2019-12" db="EMBL/GenBank/DDBJ databases">
        <title>Complete and Draft Genome Sequences of New Strains and Members of Some Known Species of the Genus Rathayibacter isolated from Plants.</title>
        <authorList>
            <person name="Tarlachkov S.V."/>
            <person name="Starodumova I.P."/>
            <person name="Dorofeeva L.V."/>
            <person name="Prisyazhnaya N.V."/>
            <person name="Leyn S.A."/>
            <person name="Zlamal J.E."/>
            <person name="Elane M.L."/>
            <person name="Osterman A.L."/>
            <person name="Nadler S.A."/>
            <person name="Subbotin S.A."/>
            <person name="Evtushenko L.I."/>
        </authorList>
    </citation>
    <scope>NUCLEOTIDE SEQUENCE</scope>
    <source>
        <strain evidence="3">VKM Ac-2761</strain>
    </source>
</reference>
<evidence type="ECO:0000313" key="5">
    <source>
        <dbReference type="Proteomes" id="UP000465031"/>
    </source>
</evidence>
<evidence type="ECO:0000313" key="3">
    <source>
        <dbReference type="EMBL" id="QHC56373.1"/>
    </source>
</evidence>
<feature type="transmembrane region" description="Helical" evidence="1">
    <location>
        <begin position="7"/>
        <end position="29"/>
    </location>
</feature>
<reference evidence="5" key="2">
    <citation type="submission" date="2019-12" db="EMBL/GenBank/DDBJ databases">
        <title>Complete and draft genome sequences of new strains and members of some known species of the genus Rathayibacter isolated from plants.</title>
        <authorList>
            <person name="Tarlachkov S.V."/>
            <person name="Starodumova I.P."/>
            <person name="Dorofeeva L.V."/>
            <person name="Prisyazhnaya N.V."/>
            <person name="Leyn S."/>
            <person name="Zlamal J."/>
            <person name="Elan M."/>
            <person name="Osterman A.L."/>
            <person name="Nadler S."/>
            <person name="Subbotin S.A."/>
            <person name="Evtushenko L.I."/>
        </authorList>
    </citation>
    <scope>NUCLEOTIDE SEQUENCE [LARGE SCALE GENOMIC DNA]</scope>
    <source>
        <strain evidence="5">VKM Ac-2761</strain>
    </source>
</reference>
<name>A0A162F959_9MICO</name>
<sequence length="174" mass="18234">MRSRLAILGLGITAVGVILSFGWSIWIIRDALLLWSYCPATALDGALERVVWSFVWMTVAVGGSVVIARFADRKLAGWFAIAFVVVALVPLGILYFLGSSALTPDIAASWLSCGVTDAVANTRALALALPAVGLGGAGVALLMRAKRLRLLVSLVVGLAAVGGWIIFLLAVVRS</sequence>
<keyword evidence="1" id="KW-1133">Transmembrane helix</keyword>
<keyword evidence="1" id="KW-0812">Transmembrane</keyword>
<dbReference type="AlphaFoldDB" id="A0A162F959"/>
<dbReference type="RefSeq" id="WP_068211767.1">
    <property type="nucleotide sequence ID" value="NZ_CP047186.1"/>
</dbReference>
<protein>
    <submittedName>
        <fullName evidence="2">Uncharacterized protein</fullName>
    </submittedName>
</protein>
<evidence type="ECO:0000256" key="1">
    <source>
        <dbReference type="SAM" id="Phobius"/>
    </source>
</evidence>
<dbReference type="KEGG" id="rte:GSU10_12515"/>
<dbReference type="Proteomes" id="UP000465031">
    <property type="component" value="Chromosome"/>
</dbReference>
<proteinExistence type="predicted"/>
<evidence type="ECO:0000313" key="2">
    <source>
        <dbReference type="EMBL" id="KZX20743.1"/>
    </source>
</evidence>
<keyword evidence="4" id="KW-1185">Reference proteome</keyword>
<dbReference type="EMBL" id="LIIN01000075">
    <property type="protein sequence ID" value="KZX20743.1"/>
    <property type="molecule type" value="Genomic_DNA"/>
</dbReference>
<accession>A0A162F959</accession>
<feature type="transmembrane region" description="Helical" evidence="1">
    <location>
        <begin position="124"/>
        <end position="143"/>
    </location>
</feature>
<reference evidence="2 4" key="1">
    <citation type="submission" date="2015-08" db="EMBL/GenBank/DDBJ databases">
        <title>Draft Genome Sequence of Rathayibacter sp. Strain VKM Ac-2596 Isolated from Leaf Gall Induced by Plant-Parasitic Nematodes.</title>
        <authorList>
            <person name="Vasilenko O.V."/>
            <person name="Starodumova I.P."/>
            <person name="Tarlachkov S.V."/>
            <person name="Dorofeeva L.V."/>
            <person name="Evtushenko L.I."/>
        </authorList>
    </citation>
    <scope>NUCLEOTIDE SEQUENCE [LARGE SCALE GENOMIC DNA]</scope>
    <source>
        <strain evidence="2 4">VKM Ac-2596</strain>
    </source>
</reference>
<keyword evidence="1" id="KW-0472">Membrane</keyword>
<feature type="transmembrane region" description="Helical" evidence="1">
    <location>
        <begin position="150"/>
        <end position="172"/>
    </location>
</feature>
<dbReference type="Proteomes" id="UP000076717">
    <property type="component" value="Unassembled WGS sequence"/>
</dbReference>
<feature type="transmembrane region" description="Helical" evidence="1">
    <location>
        <begin position="49"/>
        <end position="68"/>
    </location>
</feature>
<evidence type="ECO:0000313" key="4">
    <source>
        <dbReference type="Proteomes" id="UP000076717"/>
    </source>
</evidence>
<dbReference type="EMBL" id="CP047186">
    <property type="protein sequence ID" value="QHC56373.1"/>
    <property type="molecule type" value="Genomic_DNA"/>
</dbReference>
<gene>
    <name evidence="2" type="ORF">ACH61_02134</name>
    <name evidence="3" type="ORF">GSU10_12515</name>
</gene>
<organism evidence="2 4">
    <name type="scientific">Rathayibacter tanaceti</name>
    <dbReference type="NCBI Taxonomy" id="1671680"/>
    <lineage>
        <taxon>Bacteria</taxon>
        <taxon>Bacillati</taxon>
        <taxon>Actinomycetota</taxon>
        <taxon>Actinomycetes</taxon>
        <taxon>Micrococcales</taxon>
        <taxon>Microbacteriaceae</taxon>
        <taxon>Rathayibacter</taxon>
    </lineage>
</organism>